<proteinExistence type="predicted"/>
<gene>
    <name evidence="2" type="ORF">GCM10023340_03750</name>
</gene>
<evidence type="ECO:0000313" key="2">
    <source>
        <dbReference type="EMBL" id="GAA5141669.1"/>
    </source>
</evidence>
<keyword evidence="2" id="KW-0378">Hydrolase</keyword>
<dbReference type="GO" id="GO:0016787">
    <property type="term" value="F:hydrolase activity"/>
    <property type="evidence" value="ECO:0007669"/>
    <property type="project" value="UniProtKB-KW"/>
</dbReference>
<reference evidence="3" key="1">
    <citation type="journal article" date="2019" name="Int. J. Syst. Evol. Microbiol.">
        <title>The Global Catalogue of Microorganisms (GCM) 10K type strain sequencing project: providing services to taxonomists for standard genome sequencing and annotation.</title>
        <authorList>
            <consortium name="The Broad Institute Genomics Platform"/>
            <consortium name="The Broad Institute Genome Sequencing Center for Infectious Disease"/>
            <person name="Wu L."/>
            <person name="Ma J."/>
        </authorList>
    </citation>
    <scope>NUCLEOTIDE SEQUENCE [LARGE SCALE GENOMIC DNA]</scope>
    <source>
        <strain evidence="3">JCM 18459</strain>
    </source>
</reference>
<comment type="caution">
    <text evidence="2">The sequence shown here is derived from an EMBL/GenBank/DDBJ whole genome shotgun (WGS) entry which is preliminary data.</text>
</comment>
<sequence length="290" mass="30556">MHLNHHHTSLAATELHHVSAGESGSPVLLVHGFPESWWAFHRLIPLLAEHHRVVAVDLRGFGDSAVAGPDHDSATAAEDLHQLLRHLDLGPVHLLCQDVSGGVAYRLAHAHPDDVRSLTAVEAGLAGFGLEGFADVTHGGSWHIGLLAAPPAVAELLLTGHERELLGQWAFPTMTTVADAVTADDVAEMARGYARPGGWRGAMGLYRSLLREGDELRSMRDQRRLDLPALAVGAYGGGFTAATLGEVVAGEVTTVELAGVGHHVALEAPAALADVVLDFLRSVDGPAAPQ</sequence>
<dbReference type="Proteomes" id="UP001500221">
    <property type="component" value="Unassembled WGS sequence"/>
</dbReference>
<evidence type="ECO:0000259" key="1">
    <source>
        <dbReference type="Pfam" id="PF00561"/>
    </source>
</evidence>
<dbReference type="Gene3D" id="3.40.50.1820">
    <property type="entry name" value="alpha/beta hydrolase"/>
    <property type="match status" value="1"/>
</dbReference>
<dbReference type="PANTHER" id="PTHR43798:SF33">
    <property type="entry name" value="HYDROLASE, PUTATIVE (AFU_ORTHOLOGUE AFUA_2G14860)-RELATED"/>
    <property type="match status" value="1"/>
</dbReference>
<dbReference type="Pfam" id="PF00561">
    <property type="entry name" value="Abhydrolase_1"/>
    <property type="match status" value="1"/>
</dbReference>
<dbReference type="InterPro" id="IPR000073">
    <property type="entry name" value="AB_hydrolase_1"/>
</dbReference>
<dbReference type="PANTHER" id="PTHR43798">
    <property type="entry name" value="MONOACYLGLYCEROL LIPASE"/>
    <property type="match status" value="1"/>
</dbReference>
<evidence type="ECO:0000313" key="3">
    <source>
        <dbReference type="Proteomes" id="UP001500221"/>
    </source>
</evidence>
<keyword evidence="3" id="KW-1185">Reference proteome</keyword>
<organism evidence="2 3">
    <name type="scientific">Nocardioides marinquilinus</name>
    <dbReference type="NCBI Taxonomy" id="1210400"/>
    <lineage>
        <taxon>Bacteria</taxon>
        <taxon>Bacillati</taxon>
        <taxon>Actinomycetota</taxon>
        <taxon>Actinomycetes</taxon>
        <taxon>Propionibacteriales</taxon>
        <taxon>Nocardioidaceae</taxon>
        <taxon>Nocardioides</taxon>
    </lineage>
</organism>
<dbReference type="RefSeq" id="WP_345453930.1">
    <property type="nucleotide sequence ID" value="NZ_BAABKG010000001.1"/>
</dbReference>
<dbReference type="EMBL" id="BAABKG010000001">
    <property type="protein sequence ID" value="GAA5141669.1"/>
    <property type="molecule type" value="Genomic_DNA"/>
</dbReference>
<dbReference type="InterPro" id="IPR029058">
    <property type="entry name" value="AB_hydrolase_fold"/>
</dbReference>
<accession>A0ABP9P6M9</accession>
<name>A0ABP9P6M9_9ACTN</name>
<dbReference type="InterPro" id="IPR050266">
    <property type="entry name" value="AB_hydrolase_sf"/>
</dbReference>
<feature type="domain" description="AB hydrolase-1" evidence="1">
    <location>
        <begin position="26"/>
        <end position="123"/>
    </location>
</feature>
<dbReference type="SUPFAM" id="SSF53474">
    <property type="entry name" value="alpha/beta-Hydrolases"/>
    <property type="match status" value="1"/>
</dbReference>
<protein>
    <submittedName>
        <fullName evidence="2">Alpha/beta hydrolase</fullName>
    </submittedName>
</protein>
<dbReference type="PRINTS" id="PR00412">
    <property type="entry name" value="EPOXHYDRLASE"/>
</dbReference>
<dbReference type="InterPro" id="IPR000639">
    <property type="entry name" value="Epox_hydrolase-like"/>
</dbReference>